<evidence type="ECO:0000256" key="1">
    <source>
        <dbReference type="ARBA" id="ARBA00004651"/>
    </source>
</evidence>
<evidence type="ECO:0000313" key="9">
    <source>
        <dbReference type="EMBL" id="MBU9712305.1"/>
    </source>
</evidence>
<proteinExistence type="inferred from homology"/>
<organism evidence="9 10">
    <name type="scientific">Evansella tamaricis</name>
    <dbReference type="NCBI Taxonomy" id="2069301"/>
    <lineage>
        <taxon>Bacteria</taxon>
        <taxon>Bacillati</taxon>
        <taxon>Bacillota</taxon>
        <taxon>Bacilli</taxon>
        <taxon>Bacillales</taxon>
        <taxon>Bacillaceae</taxon>
        <taxon>Evansella</taxon>
    </lineage>
</organism>
<gene>
    <name evidence="9" type="ORF">KS419_11185</name>
</gene>
<feature type="transmembrane region" description="Helical" evidence="7">
    <location>
        <begin position="122"/>
        <end position="140"/>
    </location>
</feature>
<name>A0ABS6JFY3_9BACI</name>
<reference evidence="9 10" key="1">
    <citation type="submission" date="2021-06" db="EMBL/GenBank/DDBJ databases">
        <title>Bacillus sp. RD4P76, an endophyte from a halophyte.</title>
        <authorList>
            <person name="Sun J.-Q."/>
        </authorList>
    </citation>
    <scope>NUCLEOTIDE SEQUENCE [LARGE SCALE GENOMIC DNA]</scope>
    <source>
        <strain evidence="9 10">CGMCC 1.15917</strain>
    </source>
</reference>
<evidence type="ECO:0000256" key="7">
    <source>
        <dbReference type="SAM" id="Phobius"/>
    </source>
</evidence>
<evidence type="ECO:0000313" key="10">
    <source>
        <dbReference type="Proteomes" id="UP000784880"/>
    </source>
</evidence>
<evidence type="ECO:0000256" key="3">
    <source>
        <dbReference type="ARBA" id="ARBA00022475"/>
    </source>
</evidence>
<feature type="transmembrane region" description="Helical" evidence="7">
    <location>
        <begin position="6"/>
        <end position="24"/>
    </location>
</feature>
<keyword evidence="10" id="KW-1185">Reference proteome</keyword>
<evidence type="ECO:0000259" key="8">
    <source>
        <dbReference type="Pfam" id="PF02308"/>
    </source>
</evidence>
<protein>
    <submittedName>
        <fullName evidence="9">MgtC/SapB family protein</fullName>
    </submittedName>
</protein>
<comment type="subcellular location">
    <subcellularLocation>
        <location evidence="1">Cell membrane</location>
        <topology evidence="1">Multi-pass membrane protein</topology>
    </subcellularLocation>
</comment>
<keyword evidence="3" id="KW-1003">Cell membrane</keyword>
<dbReference type="RefSeq" id="WP_217066491.1">
    <property type="nucleotide sequence ID" value="NZ_JAHQCS010000096.1"/>
</dbReference>
<dbReference type="InterPro" id="IPR049177">
    <property type="entry name" value="MgtC_SapB_SrpB_YhiD_N"/>
</dbReference>
<evidence type="ECO:0000256" key="5">
    <source>
        <dbReference type="ARBA" id="ARBA00022989"/>
    </source>
</evidence>
<dbReference type="Pfam" id="PF02308">
    <property type="entry name" value="MgtC"/>
    <property type="match status" value="1"/>
</dbReference>
<accession>A0ABS6JFY3</accession>
<sequence length="204" mass="21923">MVVDLEIILKLTLALFFGMLIGIDRQLKHKPLGLKTSMVICVASCLVTIVSIQSFHLFATPTYNAMDPMRLAAQIVSGVGFLGAGVILRRNNDVISGLTSAAMIWAASGLGIAVGAGFYFEALIAVVLLIIAVNYLPMVIKSVGPATLRERDVSVKIVMEPNYKMTELVKIDPAVASGPFITTINDFVGLFVYLSIATSLLNYL</sequence>
<evidence type="ECO:0000256" key="4">
    <source>
        <dbReference type="ARBA" id="ARBA00022692"/>
    </source>
</evidence>
<dbReference type="PANTHER" id="PTHR33778:SF4">
    <property type="entry name" value="PROTEIN SAPB"/>
    <property type="match status" value="1"/>
</dbReference>
<keyword evidence="5 7" id="KW-1133">Transmembrane helix</keyword>
<evidence type="ECO:0000256" key="6">
    <source>
        <dbReference type="ARBA" id="ARBA00023136"/>
    </source>
</evidence>
<feature type="transmembrane region" description="Helical" evidence="7">
    <location>
        <begin position="36"/>
        <end position="59"/>
    </location>
</feature>
<keyword evidence="4 7" id="KW-0812">Transmembrane</keyword>
<dbReference type="InterPro" id="IPR003416">
    <property type="entry name" value="MgtC/SapB/SrpB/YhiD_fam"/>
</dbReference>
<feature type="domain" description="MgtC/SapB/SrpB/YhiD N-terminal" evidence="8">
    <location>
        <begin position="11"/>
        <end position="137"/>
    </location>
</feature>
<keyword evidence="6 7" id="KW-0472">Membrane</keyword>
<feature type="transmembrane region" description="Helical" evidence="7">
    <location>
        <begin position="95"/>
        <end position="116"/>
    </location>
</feature>
<dbReference type="EMBL" id="JAHQCS010000096">
    <property type="protein sequence ID" value="MBU9712305.1"/>
    <property type="molecule type" value="Genomic_DNA"/>
</dbReference>
<comment type="similarity">
    <text evidence="2">Belongs to the MgtC/SapB family.</text>
</comment>
<dbReference type="PANTHER" id="PTHR33778">
    <property type="entry name" value="PROTEIN MGTC"/>
    <property type="match status" value="1"/>
</dbReference>
<comment type="caution">
    <text evidence="9">The sequence shown here is derived from an EMBL/GenBank/DDBJ whole genome shotgun (WGS) entry which is preliminary data.</text>
</comment>
<evidence type="ECO:0000256" key="2">
    <source>
        <dbReference type="ARBA" id="ARBA00009298"/>
    </source>
</evidence>
<feature type="transmembrane region" description="Helical" evidence="7">
    <location>
        <begin position="71"/>
        <end position="88"/>
    </location>
</feature>
<dbReference type="Proteomes" id="UP000784880">
    <property type="component" value="Unassembled WGS sequence"/>
</dbReference>